<dbReference type="Pfam" id="PF00668">
    <property type="entry name" value="Condensation"/>
    <property type="match status" value="1"/>
</dbReference>
<dbReference type="InterPro" id="IPR020845">
    <property type="entry name" value="AMP-binding_CS"/>
</dbReference>
<comment type="caution">
    <text evidence="3">The sequence shown here is derived from an EMBL/GenBank/DDBJ whole genome shotgun (WGS) entry which is preliminary data.</text>
</comment>
<dbReference type="Gene3D" id="3.30.559.30">
    <property type="entry name" value="Nonribosomal peptide synthetase, condensation domain"/>
    <property type="match status" value="1"/>
</dbReference>
<dbReference type="CDD" id="cd19531">
    <property type="entry name" value="LCL_NRPS-like"/>
    <property type="match status" value="1"/>
</dbReference>
<dbReference type="Pfam" id="PF00501">
    <property type="entry name" value="AMP-binding"/>
    <property type="match status" value="1"/>
</dbReference>
<protein>
    <submittedName>
        <fullName evidence="3">Condensation domain-containing protein</fullName>
    </submittedName>
</protein>
<dbReference type="PROSITE" id="PS00455">
    <property type="entry name" value="AMP_BINDING"/>
    <property type="match status" value="1"/>
</dbReference>
<feature type="domain" description="Condensation" evidence="2">
    <location>
        <begin position="46"/>
        <end position="478"/>
    </location>
</feature>
<dbReference type="SUPFAM" id="SSF52777">
    <property type="entry name" value="CoA-dependent acyltransferases"/>
    <property type="match status" value="2"/>
</dbReference>
<feature type="non-terminal residue" evidence="3">
    <location>
        <position position="666"/>
    </location>
</feature>
<gene>
    <name evidence="3" type="ORF">ACFOW3_24595</name>
</gene>
<evidence type="ECO:0000259" key="1">
    <source>
        <dbReference type="Pfam" id="PF00501"/>
    </source>
</evidence>
<dbReference type="Gene3D" id="3.40.50.980">
    <property type="match status" value="2"/>
</dbReference>
<organism evidence="3 4">
    <name type="scientific">Acidovorax facilis</name>
    <dbReference type="NCBI Taxonomy" id="12917"/>
    <lineage>
        <taxon>Bacteria</taxon>
        <taxon>Pseudomonadati</taxon>
        <taxon>Pseudomonadota</taxon>
        <taxon>Betaproteobacteria</taxon>
        <taxon>Burkholderiales</taxon>
        <taxon>Comamonadaceae</taxon>
        <taxon>Acidovorax</taxon>
    </lineage>
</organism>
<sequence>MELDDQRVAHRFAALTPEGRRGFLAKLRKAGLSFAELPIVPADRSGKLPISYAQRGLWLTWKLDPHSPAYNMAGMLRFRGGLNVGALLTAVQNLVERHETLRTVFRVDSDDEPHLVILPPDVVKTEVEDLSQLPEQNRTQGLQRLQQDFDRAPFRLDAEPPLRARLWKLGEEEHVLGIVLHHIAGDGVSVRILIDELLVLYQSECGRNVEKLESLPIQFADYVVWQRNWFEAGEKDRQLTYWHARLGSEHSPLELPFDRPRGAIQSSKEGRHEFCLPDALSRGLRALAREHGVSLFMVMLALFKLLLCRFSSQSNVCVGAPIANRQRPETRGMVAYLTNVLVLRTRVELSGTFADLLGAVRETVLEAHAHPDLPFDLLVDTLQPERQVGVHPLFQVKCTQQDDIPTVWRLPGLEIEADGLSVGDAHFDLSLDFVDGSARIEAVFVYSKDLFDEATITRFVRAFSALAGYVVMSPGAPLSCADVGEPFAHLEGESRSFIHTDVLNMWNDSVRRFPDRSAVRCDDRAYSYAELDTHADQLAAELMAHGVGSEARVGIHSERSCEFALGVLAALKAGAAYVPLDPQLPPQRLAYQTDDSGVQVLLSTQTPGWQVSVPLIELAFGTAPSRKTLPPIEPHPAQAAYVIYTSGSTGQPKGVVISRGALANYV</sequence>
<keyword evidence="4" id="KW-1185">Reference proteome</keyword>
<accession>A0ABV8DHP8</accession>
<dbReference type="InterPro" id="IPR000873">
    <property type="entry name" value="AMP-dep_synth/lig_dom"/>
</dbReference>
<evidence type="ECO:0000313" key="4">
    <source>
        <dbReference type="Proteomes" id="UP001595693"/>
    </source>
</evidence>
<evidence type="ECO:0000259" key="2">
    <source>
        <dbReference type="Pfam" id="PF00668"/>
    </source>
</evidence>
<dbReference type="InterPro" id="IPR023213">
    <property type="entry name" value="CAT-like_dom_sf"/>
</dbReference>
<dbReference type="RefSeq" id="WP_377808497.1">
    <property type="nucleotide sequence ID" value="NZ_JBHSAJ010000126.1"/>
</dbReference>
<dbReference type="EMBL" id="JBHSAJ010000126">
    <property type="protein sequence ID" value="MFC3937812.1"/>
    <property type="molecule type" value="Genomic_DNA"/>
</dbReference>
<feature type="domain" description="AMP-dependent synthetase/ligase" evidence="1">
    <location>
        <begin position="508"/>
        <end position="664"/>
    </location>
</feature>
<reference evidence="4" key="1">
    <citation type="journal article" date="2019" name="Int. J. Syst. Evol. Microbiol.">
        <title>The Global Catalogue of Microorganisms (GCM) 10K type strain sequencing project: providing services to taxonomists for standard genome sequencing and annotation.</title>
        <authorList>
            <consortium name="The Broad Institute Genomics Platform"/>
            <consortium name="The Broad Institute Genome Sequencing Center for Infectious Disease"/>
            <person name="Wu L."/>
            <person name="Ma J."/>
        </authorList>
    </citation>
    <scope>NUCLEOTIDE SEQUENCE [LARGE SCALE GENOMIC DNA]</scope>
    <source>
        <strain evidence="4">CCUG 2113</strain>
    </source>
</reference>
<dbReference type="SUPFAM" id="SSF56801">
    <property type="entry name" value="Acetyl-CoA synthetase-like"/>
    <property type="match status" value="1"/>
</dbReference>
<dbReference type="Proteomes" id="UP001595693">
    <property type="component" value="Unassembled WGS sequence"/>
</dbReference>
<evidence type="ECO:0000313" key="3">
    <source>
        <dbReference type="EMBL" id="MFC3937812.1"/>
    </source>
</evidence>
<dbReference type="Gene3D" id="3.30.559.10">
    <property type="entry name" value="Chloramphenicol acetyltransferase-like domain"/>
    <property type="match status" value="1"/>
</dbReference>
<name>A0ABV8DHP8_9BURK</name>
<dbReference type="PANTHER" id="PTHR45527:SF1">
    <property type="entry name" value="FATTY ACID SYNTHASE"/>
    <property type="match status" value="1"/>
</dbReference>
<dbReference type="PANTHER" id="PTHR45527">
    <property type="entry name" value="NONRIBOSOMAL PEPTIDE SYNTHETASE"/>
    <property type="match status" value="1"/>
</dbReference>
<dbReference type="InterPro" id="IPR001242">
    <property type="entry name" value="Condensation_dom"/>
</dbReference>
<proteinExistence type="predicted"/>